<dbReference type="KEGG" id="bam:Bamb_4111"/>
<dbReference type="eggNOG" id="ENOG50335UJ">
    <property type="taxonomic scope" value="Bacteria"/>
</dbReference>
<keyword evidence="3" id="KW-1185">Reference proteome</keyword>
<feature type="transmembrane region" description="Helical" evidence="1">
    <location>
        <begin position="105"/>
        <end position="123"/>
    </location>
</feature>
<keyword evidence="1" id="KW-1133">Transmembrane helix</keyword>
<name>Q0B859_BURCM</name>
<keyword evidence="1" id="KW-0812">Transmembrane</keyword>
<keyword evidence="1" id="KW-0472">Membrane</keyword>
<organism evidence="2 3">
    <name type="scientific">Burkholderia ambifaria (strain ATCC BAA-244 / DSM 16087 / CCUG 44356 / LMG 19182 / AMMD)</name>
    <name type="common">Burkholderia cepacia (strain AMMD)</name>
    <dbReference type="NCBI Taxonomy" id="339670"/>
    <lineage>
        <taxon>Bacteria</taxon>
        <taxon>Pseudomonadati</taxon>
        <taxon>Pseudomonadota</taxon>
        <taxon>Betaproteobacteria</taxon>
        <taxon>Burkholderiales</taxon>
        <taxon>Burkholderiaceae</taxon>
        <taxon>Burkholderia</taxon>
        <taxon>Burkholderia cepacia complex</taxon>
    </lineage>
</organism>
<evidence type="ECO:0000256" key="1">
    <source>
        <dbReference type="SAM" id="Phobius"/>
    </source>
</evidence>
<dbReference type="EMBL" id="CP000441">
    <property type="protein sequence ID" value="ABI89664.1"/>
    <property type="molecule type" value="Genomic_DNA"/>
</dbReference>
<evidence type="ECO:0000313" key="2">
    <source>
        <dbReference type="EMBL" id="ABI89664.1"/>
    </source>
</evidence>
<dbReference type="Proteomes" id="UP000000662">
    <property type="component" value="Chromosome 2"/>
</dbReference>
<reference evidence="2" key="1">
    <citation type="submission" date="2006-08" db="EMBL/GenBank/DDBJ databases">
        <title>Complete sequence of Chromosome 2 of Burkholderia cepacia AMMD.</title>
        <authorList>
            <consortium name="US DOE Joint Genome Institute"/>
            <person name="Copeland A."/>
            <person name="Lucas S."/>
            <person name="Lapidus A."/>
            <person name="Barry K."/>
            <person name="Detter J.C."/>
            <person name="Glavina del Rio T."/>
            <person name="Hammon N."/>
            <person name="Israni S."/>
            <person name="Pitluck S."/>
            <person name="Bruce D."/>
            <person name="Chain P."/>
            <person name="Malfatti S."/>
            <person name="Shin M."/>
            <person name="Vergez L."/>
            <person name="Schmutz J."/>
            <person name="Larimer F."/>
            <person name="Land M."/>
            <person name="Hauser L."/>
            <person name="Kyrpides N."/>
            <person name="Kim E."/>
            <person name="Parke J."/>
            <person name="Coenye T."/>
            <person name="Konstantinidis K."/>
            <person name="Ramette A."/>
            <person name="Tiedje J."/>
            <person name="Richardson P."/>
        </authorList>
    </citation>
    <scope>NUCLEOTIDE SEQUENCE</scope>
    <source>
        <strain evidence="2">AMMD</strain>
    </source>
</reference>
<accession>Q0B859</accession>
<dbReference type="AlphaFoldDB" id="Q0B859"/>
<proteinExistence type="predicted"/>
<sequence>MIGSVSRNRRRGNEPHCAVPGINPNVELVHTMRKTTPRVPLRAAAVLVPALPLAGCTSRGAPSYVLFGAYFPLWLVSAIVGIVGAIVAHRVFVATGWAATVPYQLAVCTAIGLVVAVIVWLTGTGPFA</sequence>
<protein>
    <submittedName>
        <fullName evidence="2">Uncharacterized protein</fullName>
    </submittedName>
</protein>
<gene>
    <name evidence="2" type="ordered locus">Bamb_4111</name>
</gene>
<evidence type="ECO:0000313" key="3">
    <source>
        <dbReference type="Proteomes" id="UP000000662"/>
    </source>
</evidence>
<feature type="transmembrane region" description="Helical" evidence="1">
    <location>
        <begin position="41"/>
        <end position="61"/>
    </location>
</feature>
<feature type="transmembrane region" description="Helical" evidence="1">
    <location>
        <begin position="73"/>
        <end position="93"/>
    </location>
</feature>